<dbReference type="eggNOG" id="COG2201">
    <property type="taxonomic scope" value="Bacteria"/>
</dbReference>
<evidence type="ECO:0000313" key="11">
    <source>
        <dbReference type="EMBL" id="KNY27290.1"/>
    </source>
</evidence>
<keyword evidence="2 6" id="KW-0145">Chemotaxis</keyword>
<keyword evidence="6 8" id="KW-0597">Phosphoprotein</keyword>
<dbReference type="NCBIfam" id="NF009206">
    <property type="entry name" value="PRK12555.1"/>
    <property type="match status" value="1"/>
</dbReference>
<comment type="catalytic activity">
    <reaction evidence="6">
        <text>L-glutaminyl-[protein] + H2O = L-glutamyl-[protein] + NH4(+)</text>
        <dbReference type="Rhea" id="RHEA:16441"/>
        <dbReference type="Rhea" id="RHEA-COMP:10207"/>
        <dbReference type="Rhea" id="RHEA-COMP:10208"/>
        <dbReference type="ChEBI" id="CHEBI:15377"/>
        <dbReference type="ChEBI" id="CHEBI:28938"/>
        <dbReference type="ChEBI" id="CHEBI:29973"/>
        <dbReference type="ChEBI" id="CHEBI:30011"/>
        <dbReference type="EC" id="3.5.1.44"/>
    </reaction>
</comment>
<dbReference type="Pfam" id="PF01339">
    <property type="entry name" value="CheB_methylest"/>
    <property type="match status" value="1"/>
</dbReference>
<dbReference type="Gene3D" id="3.40.50.2300">
    <property type="match status" value="1"/>
</dbReference>
<dbReference type="GO" id="GO:0050568">
    <property type="term" value="F:protein-glutamine glutaminase activity"/>
    <property type="evidence" value="ECO:0007669"/>
    <property type="project" value="UniProtKB-UniRule"/>
</dbReference>
<keyword evidence="12" id="KW-1185">Reference proteome</keyword>
<dbReference type="CDD" id="cd16432">
    <property type="entry name" value="CheB_Rec"/>
    <property type="match status" value="1"/>
</dbReference>
<dbReference type="InterPro" id="IPR000673">
    <property type="entry name" value="Sig_transdc_resp-reg_Me-estase"/>
</dbReference>
<feature type="active site" evidence="6 7">
    <location>
        <position position="156"/>
    </location>
</feature>
<dbReference type="HAMAP" id="MF_00099">
    <property type="entry name" value="CheB_chemtxs"/>
    <property type="match status" value="1"/>
</dbReference>
<evidence type="ECO:0000256" key="8">
    <source>
        <dbReference type="PROSITE-ProRule" id="PRU00169"/>
    </source>
</evidence>
<evidence type="ECO:0000313" key="12">
    <source>
        <dbReference type="Proteomes" id="UP000036923"/>
    </source>
</evidence>
<sequence length="337" mass="36266">MLVVDDSLVFRETIARGIAKDKGIEVVATASDPFMARDKIIEFEPDVMTLDVEMPKMDGIEFLRRLMPQYPLPVVVVSAVSSNVFDALNAGAVDFVTKPDARYGSNMDSLINELVIKIKIASTAKLGHWKNNKPADKILDSANAKNKNTIIAIGASTGGTEAIYEVIRKFPEDMPGVVIVQHMPPIFTRMYAERLNNTCSLNVREAKTGDLVVPGTVLIAPGDSHMRLRKGGGVYSVECFKGEKVNGHCPSVDVLFDSVAKVAGKNAIGIILTGMGSDGAKGLLEMRRCGAKTIGQDEASSVVYGMPKVAYDIGAVEKQVTISEIARAAYSAVKMLT</sequence>
<dbReference type="PATRIC" id="fig|398512.5.peg.2669"/>
<feature type="domain" description="CheB-type methylesterase" evidence="10">
    <location>
        <begin position="144"/>
        <end position="336"/>
    </location>
</feature>
<evidence type="ECO:0000256" key="7">
    <source>
        <dbReference type="PROSITE-ProRule" id="PRU00050"/>
    </source>
</evidence>
<comment type="subcellular location">
    <subcellularLocation>
        <location evidence="6">Cytoplasm</location>
    </subcellularLocation>
</comment>
<dbReference type="GO" id="GO:0006935">
    <property type="term" value="P:chemotaxis"/>
    <property type="evidence" value="ECO:0007669"/>
    <property type="project" value="UniProtKB-UniRule"/>
</dbReference>
<evidence type="ECO:0000256" key="3">
    <source>
        <dbReference type="ARBA" id="ARBA00022801"/>
    </source>
</evidence>
<dbReference type="PANTHER" id="PTHR42872">
    <property type="entry name" value="PROTEIN-GLUTAMATE METHYLESTERASE/PROTEIN-GLUTAMINE GLUTAMINASE"/>
    <property type="match status" value="1"/>
</dbReference>
<reference evidence="12" key="1">
    <citation type="submission" date="2015-07" db="EMBL/GenBank/DDBJ databases">
        <title>Near-Complete Genome Sequence of the Cellulolytic Bacterium Bacteroides (Pseudobacteroides) cellulosolvens ATCC 35603.</title>
        <authorList>
            <person name="Dassa B."/>
            <person name="Utturkar S.M."/>
            <person name="Klingeman D.M."/>
            <person name="Hurt R.A."/>
            <person name="Keller M."/>
            <person name="Xu J."/>
            <person name="Reddy Y.H.K."/>
            <person name="Borovok I."/>
            <person name="Grinberg I.R."/>
            <person name="Lamed R."/>
            <person name="Zhivin O."/>
            <person name="Bayer E.A."/>
            <person name="Brown S.D."/>
        </authorList>
    </citation>
    <scope>NUCLEOTIDE SEQUENCE [LARGE SCALE GENOMIC DNA]</scope>
    <source>
        <strain evidence="12">DSM 2933</strain>
    </source>
</reference>
<proteinExistence type="inferred from homology"/>
<dbReference type="SUPFAM" id="SSF52172">
    <property type="entry name" value="CheY-like"/>
    <property type="match status" value="1"/>
</dbReference>
<dbReference type="SUPFAM" id="SSF52738">
    <property type="entry name" value="Methylesterase CheB, C-terminal domain"/>
    <property type="match status" value="1"/>
</dbReference>
<evidence type="ECO:0000256" key="1">
    <source>
        <dbReference type="ARBA" id="ARBA00022490"/>
    </source>
</evidence>
<evidence type="ECO:0000256" key="4">
    <source>
        <dbReference type="ARBA" id="ARBA00024867"/>
    </source>
</evidence>
<feature type="active site" evidence="6 7">
    <location>
        <position position="182"/>
    </location>
</feature>
<feature type="modified residue" description="4-aspartylphosphate" evidence="6 8">
    <location>
        <position position="51"/>
    </location>
</feature>
<dbReference type="EC" id="3.5.1.44" evidence="6"/>
<dbReference type="Proteomes" id="UP000036923">
    <property type="component" value="Unassembled WGS sequence"/>
</dbReference>
<dbReference type="STRING" id="398512.Bccel_2561"/>
<feature type="active site" evidence="6 7">
    <location>
        <position position="278"/>
    </location>
</feature>
<dbReference type="InterPro" id="IPR001789">
    <property type="entry name" value="Sig_transdc_resp-reg_receiver"/>
</dbReference>
<dbReference type="AlphaFoldDB" id="A0A0L6JNI1"/>
<dbReference type="PROSITE" id="PS50122">
    <property type="entry name" value="CHEB"/>
    <property type="match status" value="1"/>
</dbReference>
<dbReference type="InterPro" id="IPR008248">
    <property type="entry name" value="CheB-like"/>
</dbReference>
<evidence type="ECO:0000256" key="6">
    <source>
        <dbReference type="HAMAP-Rule" id="MF_00099"/>
    </source>
</evidence>
<evidence type="ECO:0000256" key="5">
    <source>
        <dbReference type="ARBA" id="ARBA00048267"/>
    </source>
</evidence>
<evidence type="ECO:0000259" key="10">
    <source>
        <dbReference type="PROSITE" id="PS50122"/>
    </source>
</evidence>
<dbReference type="InterPro" id="IPR011006">
    <property type="entry name" value="CheY-like_superfamily"/>
</dbReference>
<evidence type="ECO:0000256" key="2">
    <source>
        <dbReference type="ARBA" id="ARBA00022500"/>
    </source>
</evidence>
<keyword evidence="3 6" id="KW-0378">Hydrolase</keyword>
<dbReference type="GO" id="GO:0008984">
    <property type="term" value="F:protein-glutamate methylesterase activity"/>
    <property type="evidence" value="ECO:0007669"/>
    <property type="project" value="UniProtKB-UniRule"/>
</dbReference>
<accession>A0A0L6JNI1</accession>
<dbReference type="CDD" id="cd17541">
    <property type="entry name" value="REC_CheB-like"/>
    <property type="match status" value="1"/>
</dbReference>
<protein>
    <recommendedName>
        <fullName evidence="6">Protein-glutamate methylesterase/protein-glutamine glutaminase</fullName>
        <ecNumber evidence="6">3.1.1.61</ecNumber>
        <ecNumber evidence="6">3.5.1.44</ecNumber>
    </recommendedName>
</protein>
<feature type="domain" description="Response regulatory" evidence="9">
    <location>
        <begin position="1"/>
        <end position="113"/>
    </location>
</feature>
<comment type="domain">
    <text evidence="6">Contains a C-terminal catalytic domain, and an N-terminal region which modulates catalytic activity.</text>
</comment>
<dbReference type="PANTHER" id="PTHR42872:SF6">
    <property type="entry name" value="PROTEIN-GLUTAMATE METHYLESTERASE_PROTEIN-GLUTAMINE GLUTAMINASE"/>
    <property type="match status" value="1"/>
</dbReference>
<dbReference type="PIRSF" id="PIRSF000876">
    <property type="entry name" value="RR_chemtxs_CheB"/>
    <property type="match status" value="1"/>
</dbReference>
<evidence type="ECO:0000259" key="9">
    <source>
        <dbReference type="PROSITE" id="PS50110"/>
    </source>
</evidence>
<comment type="PTM">
    <text evidence="6">Phosphorylated by CheA. Phosphorylation of the N-terminal regulatory domain activates the methylesterase activity.</text>
</comment>
<dbReference type="Gene3D" id="3.40.50.180">
    <property type="entry name" value="Methylesterase CheB, C-terminal domain"/>
    <property type="match status" value="1"/>
</dbReference>
<comment type="function">
    <text evidence="4">May play the central regulatory role in sporulation. It may be an element of the effector pathway responsible for the activation of sporulation genes in response to nutritional stress. Spo0A may act in concert with spo0H (a sigma factor) to control the expression of some genes that are critical to the sporulation process.</text>
</comment>
<dbReference type="GO" id="GO:0005737">
    <property type="term" value="C:cytoplasm"/>
    <property type="evidence" value="ECO:0007669"/>
    <property type="project" value="UniProtKB-SubCell"/>
</dbReference>
<dbReference type="SMART" id="SM00448">
    <property type="entry name" value="REC"/>
    <property type="match status" value="1"/>
</dbReference>
<dbReference type="NCBIfam" id="NF001965">
    <property type="entry name" value="PRK00742.1"/>
    <property type="match status" value="1"/>
</dbReference>
<dbReference type="EMBL" id="LGTC01000001">
    <property type="protein sequence ID" value="KNY27290.1"/>
    <property type="molecule type" value="Genomic_DNA"/>
</dbReference>
<gene>
    <name evidence="6" type="primary">cheB</name>
    <name evidence="11" type="ORF">Bccel_2561</name>
</gene>
<comment type="catalytic activity">
    <reaction evidence="5 6">
        <text>[protein]-L-glutamate 5-O-methyl ester + H2O = L-glutamyl-[protein] + methanol + H(+)</text>
        <dbReference type="Rhea" id="RHEA:23236"/>
        <dbReference type="Rhea" id="RHEA-COMP:10208"/>
        <dbReference type="Rhea" id="RHEA-COMP:10311"/>
        <dbReference type="ChEBI" id="CHEBI:15377"/>
        <dbReference type="ChEBI" id="CHEBI:15378"/>
        <dbReference type="ChEBI" id="CHEBI:17790"/>
        <dbReference type="ChEBI" id="CHEBI:29973"/>
        <dbReference type="ChEBI" id="CHEBI:82795"/>
        <dbReference type="EC" id="3.1.1.61"/>
    </reaction>
</comment>
<comment type="function">
    <text evidence="6">Involved in chemotaxis. Part of a chemotaxis signal transduction system that modulates chemotaxis in response to various stimuli. Catalyzes the demethylation of specific methylglutamate residues introduced into the chemoreceptors (methyl-accepting chemotaxis proteins or MCP) by CheR. Also mediates the irreversible deamidation of specific glutamine residues to glutamic acid.</text>
</comment>
<keyword evidence="1 6" id="KW-0963">Cytoplasm</keyword>
<comment type="caution">
    <text evidence="11">The sequence shown here is derived from an EMBL/GenBank/DDBJ whole genome shotgun (WGS) entry which is preliminary data.</text>
</comment>
<dbReference type="GO" id="GO:0000156">
    <property type="term" value="F:phosphorelay response regulator activity"/>
    <property type="evidence" value="ECO:0007669"/>
    <property type="project" value="InterPro"/>
</dbReference>
<dbReference type="EC" id="3.1.1.61" evidence="6"/>
<name>A0A0L6JNI1_9FIRM</name>
<dbReference type="InterPro" id="IPR035909">
    <property type="entry name" value="CheB_C"/>
</dbReference>
<dbReference type="Pfam" id="PF00072">
    <property type="entry name" value="Response_reg"/>
    <property type="match status" value="1"/>
</dbReference>
<organism evidence="11 12">
    <name type="scientific">Pseudobacteroides cellulosolvens ATCC 35603 = DSM 2933</name>
    <dbReference type="NCBI Taxonomy" id="398512"/>
    <lineage>
        <taxon>Bacteria</taxon>
        <taxon>Bacillati</taxon>
        <taxon>Bacillota</taxon>
        <taxon>Clostridia</taxon>
        <taxon>Eubacteriales</taxon>
        <taxon>Oscillospiraceae</taxon>
        <taxon>Pseudobacteroides</taxon>
    </lineage>
</organism>
<comment type="similarity">
    <text evidence="6">Belongs to the CheB family.</text>
</comment>
<dbReference type="PROSITE" id="PS50110">
    <property type="entry name" value="RESPONSE_REGULATORY"/>
    <property type="match status" value="1"/>
</dbReference>